<dbReference type="Pfam" id="PF00941">
    <property type="entry name" value="FAD_binding_5"/>
    <property type="match status" value="1"/>
</dbReference>
<dbReference type="InterPro" id="IPR016166">
    <property type="entry name" value="FAD-bd_PCMH"/>
</dbReference>
<organism evidence="5 6">
    <name type="scientific">Streptomyces axinellae</name>
    <dbReference type="NCBI Taxonomy" id="552788"/>
    <lineage>
        <taxon>Bacteria</taxon>
        <taxon>Bacillati</taxon>
        <taxon>Actinomycetota</taxon>
        <taxon>Actinomycetes</taxon>
        <taxon>Kitasatosporales</taxon>
        <taxon>Streptomycetaceae</taxon>
        <taxon>Streptomyces</taxon>
    </lineage>
</organism>
<dbReference type="InterPro" id="IPR005107">
    <property type="entry name" value="CO_DH_flav_C"/>
</dbReference>
<keyword evidence="1" id="KW-0285">Flavoprotein</keyword>
<keyword evidence="6" id="KW-1185">Reference proteome</keyword>
<dbReference type="InterPro" id="IPR036683">
    <property type="entry name" value="CO_DH_flav_C_dom_sf"/>
</dbReference>
<dbReference type="RefSeq" id="WP_344568438.1">
    <property type="nucleotide sequence ID" value="NZ_BAAARJ010000016.1"/>
</dbReference>
<dbReference type="InterPro" id="IPR016169">
    <property type="entry name" value="FAD-bd_PCMH_sub2"/>
</dbReference>
<evidence type="ECO:0000256" key="1">
    <source>
        <dbReference type="ARBA" id="ARBA00022630"/>
    </source>
</evidence>
<keyword evidence="3" id="KW-0560">Oxidoreductase</keyword>
<comment type="caution">
    <text evidence="5">The sequence shown here is derived from an EMBL/GenBank/DDBJ whole genome shotgun (WGS) entry which is preliminary data.</text>
</comment>
<dbReference type="Gene3D" id="3.30.390.50">
    <property type="entry name" value="CO dehydrogenase flavoprotein, C-terminal domain"/>
    <property type="match status" value="1"/>
</dbReference>
<evidence type="ECO:0000256" key="3">
    <source>
        <dbReference type="ARBA" id="ARBA00023002"/>
    </source>
</evidence>
<dbReference type="InterPro" id="IPR016167">
    <property type="entry name" value="FAD-bd_PCMH_sub1"/>
</dbReference>
<reference evidence="6" key="1">
    <citation type="journal article" date="2019" name="Int. J. Syst. Evol. Microbiol.">
        <title>The Global Catalogue of Microorganisms (GCM) 10K type strain sequencing project: providing services to taxonomists for standard genome sequencing and annotation.</title>
        <authorList>
            <consortium name="The Broad Institute Genomics Platform"/>
            <consortium name="The Broad Institute Genome Sequencing Center for Infectious Disease"/>
            <person name="Wu L."/>
            <person name="Ma J."/>
        </authorList>
    </citation>
    <scope>NUCLEOTIDE SEQUENCE [LARGE SCALE GENOMIC DNA]</scope>
    <source>
        <strain evidence="6">JCM 16373</strain>
    </source>
</reference>
<dbReference type="InterPro" id="IPR036318">
    <property type="entry name" value="FAD-bd_PCMH-like_sf"/>
</dbReference>
<dbReference type="PANTHER" id="PTHR42659:SF2">
    <property type="entry name" value="XANTHINE DEHYDROGENASE SUBUNIT C-RELATED"/>
    <property type="match status" value="1"/>
</dbReference>
<proteinExistence type="predicted"/>
<dbReference type="SMART" id="SM01092">
    <property type="entry name" value="CO_deh_flav_C"/>
    <property type="match status" value="1"/>
</dbReference>
<dbReference type="Pfam" id="PF03450">
    <property type="entry name" value="CO_deh_flav_C"/>
    <property type="match status" value="1"/>
</dbReference>
<dbReference type="InterPro" id="IPR051312">
    <property type="entry name" value="Diverse_Substr_Oxidored"/>
</dbReference>
<dbReference type="SUPFAM" id="SSF56176">
    <property type="entry name" value="FAD-binding/transporter-associated domain-like"/>
    <property type="match status" value="1"/>
</dbReference>
<protein>
    <submittedName>
        <fullName evidence="5">FAD binding domain-containing protein</fullName>
    </submittedName>
</protein>
<dbReference type="Proteomes" id="UP001501447">
    <property type="component" value="Unassembled WGS sequence"/>
</dbReference>
<sequence>MEFLRPASWEEALAAKAEFPSAVPIAGGTDVMVEINFDHRRPGHLMDLNRIRELHEWETGEESVRLGAAVPYAQIIDRLGRELPGLALASHTVGSPQIRNRGSVGGNLGAASPAGDAHPALLVAGAEVEAESVRGTRLIPVEDFYTGVKRNALAEDELIKNIHIEKADGPQQFSKVGTRNAMVIAVCAFAVALHPATRTVRAAIGSAAPTPLRARVAEDFLTAALADGGFWDSGKALAPALAREFAELCSGACNPIDDVRGSAAYRRRAVGVMARRTLGWVWESYRATGSGRTTEGGAQCA</sequence>
<evidence type="ECO:0000313" key="5">
    <source>
        <dbReference type="EMBL" id="GAA2627627.1"/>
    </source>
</evidence>
<evidence type="ECO:0000256" key="2">
    <source>
        <dbReference type="ARBA" id="ARBA00022827"/>
    </source>
</evidence>
<dbReference type="InterPro" id="IPR002346">
    <property type="entry name" value="Mopterin_DH_FAD-bd"/>
</dbReference>
<feature type="domain" description="FAD-binding PCMH-type" evidence="4">
    <location>
        <begin position="1"/>
        <end position="169"/>
    </location>
</feature>
<dbReference type="Gene3D" id="3.30.43.10">
    <property type="entry name" value="Uridine Diphospho-n-acetylenolpyruvylglucosamine Reductase, domain 2"/>
    <property type="match status" value="1"/>
</dbReference>
<gene>
    <name evidence="5" type="ORF">GCM10009863_48280</name>
</gene>
<name>A0ABP6CVP5_9ACTN</name>
<dbReference type="PANTHER" id="PTHR42659">
    <property type="entry name" value="XANTHINE DEHYDROGENASE SUBUNIT C-RELATED"/>
    <property type="match status" value="1"/>
</dbReference>
<evidence type="ECO:0000259" key="4">
    <source>
        <dbReference type="PROSITE" id="PS51387"/>
    </source>
</evidence>
<dbReference type="PROSITE" id="PS51387">
    <property type="entry name" value="FAD_PCMH"/>
    <property type="match status" value="1"/>
</dbReference>
<dbReference type="Gene3D" id="3.30.465.10">
    <property type="match status" value="1"/>
</dbReference>
<keyword evidence="2" id="KW-0274">FAD</keyword>
<dbReference type="SUPFAM" id="SSF55447">
    <property type="entry name" value="CO dehydrogenase flavoprotein C-terminal domain-like"/>
    <property type="match status" value="1"/>
</dbReference>
<evidence type="ECO:0000313" key="6">
    <source>
        <dbReference type="Proteomes" id="UP001501447"/>
    </source>
</evidence>
<accession>A0ABP6CVP5</accession>
<dbReference type="EMBL" id="BAAARJ010000016">
    <property type="protein sequence ID" value="GAA2627627.1"/>
    <property type="molecule type" value="Genomic_DNA"/>
</dbReference>